<dbReference type="EMBL" id="JARIHO010000007">
    <property type="protein sequence ID" value="KAJ7358116.1"/>
    <property type="molecule type" value="Genomic_DNA"/>
</dbReference>
<gene>
    <name evidence="1" type="ORF">DFH08DRAFT_439294</name>
</gene>
<protein>
    <recommendedName>
        <fullName evidence="3">F-box domain-containing protein</fullName>
    </recommendedName>
</protein>
<organism evidence="1 2">
    <name type="scientific">Mycena albidolilacea</name>
    <dbReference type="NCBI Taxonomy" id="1033008"/>
    <lineage>
        <taxon>Eukaryota</taxon>
        <taxon>Fungi</taxon>
        <taxon>Dikarya</taxon>
        <taxon>Basidiomycota</taxon>
        <taxon>Agaricomycotina</taxon>
        <taxon>Agaricomycetes</taxon>
        <taxon>Agaricomycetidae</taxon>
        <taxon>Agaricales</taxon>
        <taxon>Marasmiineae</taxon>
        <taxon>Mycenaceae</taxon>
        <taxon>Mycena</taxon>
    </lineage>
</organism>
<dbReference type="Proteomes" id="UP001218218">
    <property type="component" value="Unassembled WGS sequence"/>
</dbReference>
<comment type="caution">
    <text evidence="1">The sequence shown here is derived from an EMBL/GenBank/DDBJ whole genome shotgun (WGS) entry which is preliminary data.</text>
</comment>
<accession>A0AAD7AGE4</accession>
<evidence type="ECO:0000313" key="2">
    <source>
        <dbReference type="Proteomes" id="UP001218218"/>
    </source>
</evidence>
<sequence length="464" mass="51734">MSTISPSIDSQILATQLSALEIAGNPPEDEDVLSAIERIPNELLCEIFTLTLPCTRHVVDQTLEQPPWWLGHICQRWRAAVLENPLFWSSITLYEPPARWMGQACPPLMIKTQLDRSGTAPLAVSFDARHDDIVGKSVDILIEQSFRWESLHLRAGGTAVPRLCTRLQRVEGRLPMLCYLESIGFPEYLIQKAFSTVPGLRAVVLGDDDRYALSVSPSTHFSWSRITKFRGTYDRFQDCAAMLKAVPNLVECGITLRTVHSSDGPHVVLPHLLRLNAVGTVLNYLTAPLLQELWVSATAPTALIDFVERSSCHLRKLVVYECSDPSALIPIFRAIPTLTTFFVAFGRTSGYMDEELLFDAFKMNAGAESAEICPNLTHIAAGGRTGFAVDSFLDMVQTRRSVGQPILSFVRVFYHDKRYMPSDALAMIENAMPRIAEMKREGLDAALHIGLQMSRQNYLGMGRP</sequence>
<evidence type="ECO:0008006" key="3">
    <source>
        <dbReference type="Google" id="ProtNLM"/>
    </source>
</evidence>
<evidence type="ECO:0000313" key="1">
    <source>
        <dbReference type="EMBL" id="KAJ7358116.1"/>
    </source>
</evidence>
<keyword evidence="2" id="KW-1185">Reference proteome</keyword>
<name>A0AAD7AGE4_9AGAR</name>
<dbReference type="AlphaFoldDB" id="A0AAD7AGE4"/>
<reference evidence="1" key="1">
    <citation type="submission" date="2023-03" db="EMBL/GenBank/DDBJ databases">
        <title>Massive genome expansion in bonnet fungi (Mycena s.s.) driven by repeated elements and novel gene families across ecological guilds.</title>
        <authorList>
            <consortium name="Lawrence Berkeley National Laboratory"/>
            <person name="Harder C.B."/>
            <person name="Miyauchi S."/>
            <person name="Viragh M."/>
            <person name="Kuo A."/>
            <person name="Thoen E."/>
            <person name="Andreopoulos B."/>
            <person name="Lu D."/>
            <person name="Skrede I."/>
            <person name="Drula E."/>
            <person name="Henrissat B."/>
            <person name="Morin E."/>
            <person name="Kohler A."/>
            <person name="Barry K."/>
            <person name="LaButti K."/>
            <person name="Morin E."/>
            <person name="Salamov A."/>
            <person name="Lipzen A."/>
            <person name="Mereny Z."/>
            <person name="Hegedus B."/>
            <person name="Baldrian P."/>
            <person name="Stursova M."/>
            <person name="Weitz H."/>
            <person name="Taylor A."/>
            <person name="Grigoriev I.V."/>
            <person name="Nagy L.G."/>
            <person name="Martin F."/>
            <person name="Kauserud H."/>
        </authorList>
    </citation>
    <scope>NUCLEOTIDE SEQUENCE</scope>
    <source>
        <strain evidence="1">CBHHK002</strain>
    </source>
</reference>
<proteinExistence type="predicted"/>